<protein>
    <recommendedName>
        <fullName evidence="2">Laminin G domain-containing protein</fullName>
    </recommendedName>
</protein>
<dbReference type="Pfam" id="PF02210">
    <property type="entry name" value="Laminin_G_2"/>
    <property type="match status" value="1"/>
</dbReference>
<accession>A0A1B6CUH8</accession>
<evidence type="ECO:0000313" key="3">
    <source>
        <dbReference type="EMBL" id="JAS17140.1"/>
    </source>
</evidence>
<dbReference type="InterPro" id="IPR001791">
    <property type="entry name" value="Laminin_G"/>
</dbReference>
<dbReference type="EMBL" id="GEDC01020158">
    <property type="protein sequence ID" value="JAS17140.1"/>
    <property type="molecule type" value="Transcribed_RNA"/>
</dbReference>
<dbReference type="AlphaFoldDB" id="A0A1B6CUH8"/>
<dbReference type="InterPro" id="IPR013320">
    <property type="entry name" value="ConA-like_dom_sf"/>
</dbReference>
<feature type="domain" description="Laminin G" evidence="2">
    <location>
        <begin position="1"/>
        <end position="105"/>
    </location>
</feature>
<dbReference type="Gene3D" id="2.60.120.200">
    <property type="match status" value="1"/>
</dbReference>
<evidence type="ECO:0000259" key="2">
    <source>
        <dbReference type="PROSITE" id="PS50025"/>
    </source>
</evidence>
<organism evidence="3">
    <name type="scientific">Clastoptera arizonana</name>
    <name type="common">Arizona spittle bug</name>
    <dbReference type="NCBI Taxonomy" id="38151"/>
    <lineage>
        <taxon>Eukaryota</taxon>
        <taxon>Metazoa</taxon>
        <taxon>Ecdysozoa</taxon>
        <taxon>Arthropoda</taxon>
        <taxon>Hexapoda</taxon>
        <taxon>Insecta</taxon>
        <taxon>Pterygota</taxon>
        <taxon>Neoptera</taxon>
        <taxon>Paraneoptera</taxon>
        <taxon>Hemiptera</taxon>
        <taxon>Auchenorrhyncha</taxon>
        <taxon>Cercopoidea</taxon>
        <taxon>Clastopteridae</taxon>
        <taxon>Clastoptera</taxon>
    </lineage>
</organism>
<name>A0A1B6CUH8_9HEMI</name>
<proteinExistence type="predicted"/>
<dbReference type="PROSITE" id="PS50025">
    <property type="entry name" value="LAM_G_DOMAIN"/>
    <property type="match status" value="1"/>
</dbReference>
<feature type="non-terminal residue" evidence="3">
    <location>
        <position position="1"/>
    </location>
</feature>
<reference evidence="3" key="1">
    <citation type="submission" date="2015-12" db="EMBL/GenBank/DDBJ databases">
        <title>De novo transcriptome assembly of four potential Pierce s Disease insect vectors from Arizona vineyards.</title>
        <authorList>
            <person name="Tassone E.E."/>
        </authorList>
    </citation>
    <scope>NUCLEOTIDE SEQUENCE</scope>
</reference>
<feature type="non-terminal residue" evidence="3">
    <location>
        <position position="105"/>
    </location>
</feature>
<dbReference type="CDD" id="cd00110">
    <property type="entry name" value="LamG"/>
    <property type="match status" value="1"/>
</dbReference>
<dbReference type="SUPFAM" id="SSF49899">
    <property type="entry name" value="Concanavalin A-like lectins/glucanases"/>
    <property type="match status" value="1"/>
</dbReference>
<comment type="caution">
    <text evidence="1">Lacks conserved residue(s) required for the propagation of feature annotation.</text>
</comment>
<evidence type="ECO:0000256" key="1">
    <source>
        <dbReference type="PROSITE-ProRule" id="PRU00122"/>
    </source>
</evidence>
<sequence length="105" mass="12082">GWAWFDPLELCEESHFSLEFITHKPQGQLLYNGPITGPIPGSEVVSDFIFLDLHEGRPRLQVNFGSGVLELNVNTKQPLNDGEWHRIDIIWKREVVLMLVDLCRI</sequence>
<gene>
    <name evidence="3" type="ORF">g.45413</name>
</gene>